<reference evidence="3 4" key="1">
    <citation type="submission" date="2020-07" db="EMBL/GenBank/DDBJ databases">
        <title>Comparative genomics of pyrophilous fungi reveals a link between fire events and developmental genes.</title>
        <authorList>
            <consortium name="DOE Joint Genome Institute"/>
            <person name="Steindorff A.S."/>
            <person name="Carver A."/>
            <person name="Calhoun S."/>
            <person name="Stillman K."/>
            <person name="Liu H."/>
            <person name="Lipzen A."/>
            <person name="Pangilinan J."/>
            <person name="Labutti K."/>
            <person name="Bruns T.D."/>
            <person name="Grigoriev I.V."/>
        </authorList>
    </citation>
    <scope>NUCLEOTIDE SEQUENCE [LARGE SCALE GENOMIC DNA]</scope>
    <source>
        <strain evidence="3 4">CBS 144469</strain>
    </source>
</reference>
<feature type="compositionally biased region" description="Basic residues" evidence="2">
    <location>
        <begin position="969"/>
        <end position="980"/>
    </location>
</feature>
<feature type="compositionally biased region" description="Basic and acidic residues" evidence="2">
    <location>
        <begin position="760"/>
        <end position="771"/>
    </location>
</feature>
<feature type="region of interest" description="Disordered" evidence="2">
    <location>
        <begin position="600"/>
        <end position="633"/>
    </location>
</feature>
<dbReference type="EMBL" id="JACGCI010000034">
    <property type="protein sequence ID" value="KAF6754395.1"/>
    <property type="molecule type" value="Genomic_DNA"/>
</dbReference>
<evidence type="ECO:0000256" key="2">
    <source>
        <dbReference type="SAM" id="MobiDB-lite"/>
    </source>
</evidence>
<evidence type="ECO:0000313" key="4">
    <source>
        <dbReference type="Proteomes" id="UP000521943"/>
    </source>
</evidence>
<name>A0A8H6HWA2_9AGAR</name>
<feature type="compositionally biased region" description="Polar residues" evidence="2">
    <location>
        <begin position="747"/>
        <end position="756"/>
    </location>
</feature>
<feature type="region of interest" description="Disordered" evidence="2">
    <location>
        <begin position="747"/>
        <end position="779"/>
    </location>
</feature>
<proteinExistence type="predicted"/>
<comment type="caution">
    <text evidence="3">The sequence shown here is derived from an EMBL/GenBank/DDBJ whole genome shotgun (WGS) entry which is preliminary data.</text>
</comment>
<gene>
    <name evidence="3" type="ORF">DFP72DRAFT_898943</name>
</gene>
<accession>A0A8H6HWA2</accession>
<dbReference type="OrthoDB" id="3253465at2759"/>
<evidence type="ECO:0000313" key="3">
    <source>
        <dbReference type="EMBL" id="KAF6754395.1"/>
    </source>
</evidence>
<sequence length="1088" mass="120826">MPLPLPADPARVPEEPLDEGIEADIAKRFARALAQFNGDIDKTTEYFLGIALPWVTNVPSRASPLTTKNKSYVTSKWGCYLCIMQATTQASVGRELWWEEHVVAYYSSFVVYIAKTARVSPGTQIRARTLSGYCRIWIVCVRRYCVGDPQPDGSRRLTGLQVLKTRGVYEKLMDILHHYIFDNHLERGPKYKAYFGRGEVWIIIKMLLDSAKDDGQHMLVVIHFIIRLLFTFYGTFRPSSMGHSHDKGFEAGLFAKVGDIEIHKYGFGRFVAYFHCRNFKGSADTDVAVEKSYKFDFVLHAHNIFFDTSLWIIIAFWMRGLFAKNYPTLLDVFCDPSARLTLDPTRLDEPLFPLANPGGRGFCQPLSPVSAGQISRQVVEATGKAGLGSAGLTAFRRDAGDHFSTVFSVPIAQSIMNHNVGDAAVLESYYLEGPVMYNLTAARLGEVVVDGTPLPGAFRKHYGRNPVMRSFVDVMLINKWRSQKDPSTLEAEAKQKAARKEAQNAASAETVEAIEDLWREFRTHVGAKPLSGQQFKEPQHNAANARKWVEKLTILPGASGPQRAQAKAYLVFLTPGGSLQKAKEIVDRMEGLRIEKGNQRRLAGRKTTRKNERARTQALRDRNREVTGTREERDQVLEESMGVDQGVTDAMNAHITPDQFASLDMSRPLEELAKDIMTHKTQNEMERAGEDYAKEILSMGKGLEKQRKEDEQEEAALAAFEAELLEEEQEIGITPEDQERMNRLVNGSSASDAATDSQEEAVRRDLQREPEGLPIDGEAAEKAEFDPLKLDDRFAKLFVANEIARAWIEDRETAAGELTWTDEEKIAANLNPSVQRLICHICLERGKPRSKIGWTKSLLRRHMIQNHSDWHVLLESAHENDIWTCPGCGEEWDTVEGLKHHVHTPSTIKVCPRHDEHYRIYKLYKKEEQQYHQTESATGRDVEDSAASPSASETVANLPSAPPATAPAKKSRGRPKKKKAAAAEAPSSTTAPPAPGPSSAGPSRARGTATAAAGPSTATAPAAPAARSPTPFSPSPSFIPSFTTESPSVASSRPTYATVANPAYRANVHRLHGLLSTIKLQPVKSTSV</sequence>
<organism evidence="3 4">
    <name type="scientific">Ephemerocybe angulata</name>
    <dbReference type="NCBI Taxonomy" id="980116"/>
    <lineage>
        <taxon>Eukaryota</taxon>
        <taxon>Fungi</taxon>
        <taxon>Dikarya</taxon>
        <taxon>Basidiomycota</taxon>
        <taxon>Agaricomycotina</taxon>
        <taxon>Agaricomycetes</taxon>
        <taxon>Agaricomycetidae</taxon>
        <taxon>Agaricales</taxon>
        <taxon>Agaricineae</taxon>
        <taxon>Psathyrellaceae</taxon>
        <taxon>Ephemerocybe</taxon>
    </lineage>
</organism>
<evidence type="ECO:0000256" key="1">
    <source>
        <dbReference type="SAM" id="Coils"/>
    </source>
</evidence>
<feature type="compositionally biased region" description="Low complexity" evidence="2">
    <location>
        <begin position="982"/>
        <end position="1048"/>
    </location>
</feature>
<feature type="compositionally biased region" description="Basic and acidic residues" evidence="2">
    <location>
        <begin position="609"/>
        <end position="633"/>
    </location>
</feature>
<keyword evidence="1" id="KW-0175">Coiled coil</keyword>
<dbReference type="AlphaFoldDB" id="A0A8H6HWA2"/>
<feature type="coiled-coil region" evidence="1">
    <location>
        <begin position="703"/>
        <end position="730"/>
    </location>
</feature>
<protein>
    <submittedName>
        <fullName evidence="3">Uncharacterized protein</fullName>
    </submittedName>
</protein>
<keyword evidence="4" id="KW-1185">Reference proteome</keyword>
<feature type="region of interest" description="Disordered" evidence="2">
    <location>
        <begin position="931"/>
        <end position="1053"/>
    </location>
</feature>
<feature type="compositionally biased region" description="Polar residues" evidence="2">
    <location>
        <begin position="947"/>
        <end position="957"/>
    </location>
</feature>
<dbReference type="Proteomes" id="UP000521943">
    <property type="component" value="Unassembled WGS sequence"/>
</dbReference>